<dbReference type="PROSITE" id="PS51318">
    <property type="entry name" value="TAT"/>
    <property type="match status" value="1"/>
</dbReference>
<comment type="similarity">
    <text evidence="1">Belongs to the prokaryotic molybdopterin-containing oxidoreductase family.</text>
</comment>
<keyword evidence="2" id="KW-0004">4Fe-4S</keyword>
<evidence type="ECO:0000256" key="3">
    <source>
        <dbReference type="ARBA" id="ARBA00022505"/>
    </source>
</evidence>
<dbReference type="Pfam" id="PF04879">
    <property type="entry name" value="Molybdop_Fe4S4"/>
    <property type="match status" value="1"/>
</dbReference>
<reference evidence="10 11" key="1">
    <citation type="submission" date="2016-06" db="EMBL/GenBank/DDBJ databases">
        <title>Discovery of anaerobic lithoheterotrophic haloarchaeon capable of sulfur respiration by hydrogen and formate.</title>
        <authorList>
            <person name="Sorokin D.Y."/>
            <person name="Kublanov I.V."/>
            <person name="Roman P."/>
            <person name="Sinninghe Damste J.S."/>
            <person name="Golyshin P.N."/>
            <person name="Rojo D."/>
            <person name="Ciordia S."/>
            <person name="Mena Md.C."/>
            <person name="Ferrer M."/>
            <person name="Smedile F."/>
            <person name="Messina E."/>
            <person name="La Cono V."/>
            <person name="Yakimov M.M."/>
        </authorList>
    </citation>
    <scope>NUCLEOTIDE SEQUENCE [LARGE SCALE GENOMIC DNA]</scope>
    <source>
        <strain evidence="10 11">HTSR1</strain>
    </source>
</reference>
<dbReference type="Gene3D" id="3.40.228.10">
    <property type="entry name" value="Dimethylsulfoxide Reductase, domain 2"/>
    <property type="match status" value="1"/>
</dbReference>
<evidence type="ECO:0000256" key="2">
    <source>
        <dbReference type="ARBA" id="ARBA00022485"/>
    </source>
</evidence>
<proteinExistence type="inferred from homology"/>
<evidence type="ECO:0000313" key="11">
    <source>
        <dbReference type="Proteomes" id="UP000185608"/>
    </source>
</evidence>
<dbReference type="SUPFAM" id="SSF50692">
    <property type="entry name" value="ADC-like"/>
    <property type="match status" value="1"/>
</dbReference>
<dbReference type="InterPro" id="IPR006311">
    <property type="entry name" value="TAT_signal"/>
</dbReference>
<dbReference type="PROSITE" id="PS51669">
    <property type="entry name" value="4FE4S_MOW_BIS_MGD"/>
    <property type="match status" value="1"/>
</dbReference>
<dbReference type="Proteomes" id="UP000185608">
    <property type="component" value="Chromosome"/>
</dbReference>
<dbReference type="Gene3D" id="3.40.50.740">
    <property type="match status" value="1"/>
</dbReference>
<keyword evidence="4" id="KW-0479">Metal-binding</keyword>
<evidence type="ECO:0000256" key="7">
    <source>
        <dbReference type="ARBA" id="ARBA00023004"/>
    </source>
</evidence>
<dbReference type="Pfam" id="PF01568">
    <property type="entry name" value="Molydop_binding"/>
    <property type="match status" value="1"/>
</dbReference>
<dbReference type="GO" id="GO:0046872">
    <property type="term" value="F:metal ion binding"/>
    <property type="evidence" value="ECO:0007669"/>
    <property type="project" value="UniProtKB-KW"/>
</dbReference>
<dbReference type="GO" id="GO:0051539">
    <property type="term" value="F:4 iron, 4 sulfur cluster binding"/>
    <property type="evidence" value="ECO:0007669"/>
    <property type="project" value="UniProtKB-KW"/>
</dbReference>
<gene>
    <name evidence="10" type="ORF">HTSR_0627</name>
</gene>
<keyword evidence="3" id="KW-0500">Molybdenum</keyword>
<dbReference type="PANTHER" id="PTHR43742">
    <property type="entry name" value="TRIMETHYLAMINE-N-OXIDE REDUCTASE"/>
    <property type="match status" value="1"/>
</dbReference>
<dbReference type="InterPro" id="IPR006657">
    <property type="entry name" value="MoPterin_dinucl-bd_dom"/>
</dbReference>
<protein>
    <submittedName>
        <fullName evidence="10">Molybdopterin oxidoreductase</fullName>
    </submittedName>
</protein>
<dbReference type="GO" id="GO:0043546">
    <property type="term" value="F:molybdopterin cofactor binding"/>
    <property type="evidence" value="ECO:0007669"/>
    <property type="project" value="InterPro"/>
</dbReference>
<dbReference type="EMBL" id="CP016070">
    <property type="protein sequence ID" value="AOW79820.1"/>
    <property type="molecule type" value="Genomic_DNA"/>
</dbReference>
<dbReference type="Gene3D" id="2.40.40.20">
    <property type="match status" value="1"/>
</dbReference>
<dbReference type="InterPro" id="IPR009010">
    <property type="entry name" value="Asp_de-COase-like_dom_sf"/>
</dbReference>
<keyword evidence="7" id="KW-0408">Iron</keyword>
<evidence type="ECO:0000256" key="6">
    <source>
        <dbReference type="ARBA" id="ARBA00023002"/>
    </source>
</evidence>
<keyword evidence="6" id="KW-0560">Oxidoreductase</keyword>
<name>A0A1D8S386_9EURY</name>
<dbReference type="PANTHER" id="PTHR43742:SF9">
    <property type="entry name" value="TETRATHIONATE REDUCTASE SUBUNIT A"/>
    <property type="match status" value="1"/>
</dbReference>
<sequence>MSEEEKDGFNFSRRDAMKAGGLAAAGLGLGGASSKLGVLDADAQSALESETVNTACWVGKMDCAMEAHKVGDRVVKFTGHPDEPRTGGGLCPKGEAQIAQVYNPYRIKAPLKRTNEKGELGEWEEISWDQAMDEIGEDLKAKLEDDPRRVAFQVGRKKSPQWQEDAWVTGTSNKYGSMEKYGHGATCSDAGYRGQELTFGTHGVSETDFRNCEMMIAWGHNITRGGGAHHCALTWPRQVSQARDDQGMKVISVDPQRRSAGSYADEWLPIEPGTDLAFWSAFNHVLVREGFIDHLYLTRSTNAPCLVATEGENEGEILRAEDAEDPAESWKWPRGELVWDEEAGEVVPHEEASAPENIALEGTYEVDGVEAKPAFQLYTEHIEEFDPEWAESIINRKDLEDKPGITAEDIERIAIEWGETAQIGATVEIDGEELPYRPVGIHGYHVAQEEQGVVATMAQYHAAMLVGAVDAVGSTRVRKGKDDGPSDYRAGFRDLAFNPEKITPNPDGPSLGGSMFHPIDSGGYPQTPVSLNNPDKYNLPYGPEEMAFVVQMANPVMSAPNTQSQIEAYSKLDTVVVVDPWMSATADLAADYVLPAATADKLQGPTGGNDGYADISLIRFPAMEPMWNSLPDAEIFIKMADAVDAKEEYLADINAELGIDGTEYAFDPVADQDYFNDPSAFLEDGLDRWAQNKGKSLDWFRENVLVEEHEVGSGKRYAYTWGDREEYGEFNPYAVKHDLYSETLLKMGERVEDLMEQEGFGEDDFPYIQDYNAFPTWRDPTMWDSLDEGYEFSMISAHPMEHKESRTSNNELLNEIHPRSHVRMNAGDAAELDIEDGDEVIVTSHNAQTGETYQIEGVAMVMEGMKPGVIDVPAHHGQFKDPVSEALDEGPNVNSAFPNGPGYLAFDNSQSFHVMTKVEKSGGDN</sequence>
<dbReference type="AlphaFoldDB" id="A0A1D8S386"/>
<dbReference type="KEGG" id="halh:HTSR_0627"/>
<dbReference type="Pfam" id="PF00384">
    <property type="entry name" value="Molybdopterin"/>
    <property type="match status" value="1"/>
</dbReference>
<evidence type="ECO:0000256" key="4">
    <source>
        <dbReference type="ARBA" id="ARBA00022723"/>
    </source>
</evidence>
<evidence type="ECO:0000259" key="9">
    <source>
        <dbReference type="PROSITE" id="PS51669"/>
    </source>
</evidence>
<dbReference type="InterPro" id="IPR006656">
    <property type="entry name" value="Mopterin_OxRdtase"/>
</dbReference>
<evidence type="ECO:0000256" key="8">
    <source>
        <dbReference type="ARBA" id="ARBA00023014"/>
    </source>
</evidence>
<accession>A0A1D8S386</accession>
<dbReference type="GeneID" id="29828639"/>
<dbReference type="InterPro" id="IPR006963">
    <property type="entry name" value="Mopterin_OxRdtase_4Fe-4S_dom"/>
</dbReference>
<evidence type="ECO:0000313" key="10">
    <source>
        <dbReference type="EMBL" id="AOW79820.1"/>
    </source>
</evidence>
<feature type="domain" description="4Fe-4S Mo/W bis-MGD-type" evidence="9">
    <location>
        <begin position="49"/>
        <end position="105"/>
    </location>
</feature>
<keyword evidence="8" id="KW-0411">Iron-sulfur</keyword>
<dbReference type="SUPFAM" id="SSF53706">
    <property type="entry name" value="Formate dehydrogenase/DMSO reductase, domains 1-3"/>
    <property type="match status" value="1"/>
</dbReference>
<organism evidence="10 11">
    <name type="scientific">Halodesulfurarchaeum formicicum</name>
    <dbReference type="NCBI Taxonomy" id="1873524"/>
    <lineage>
        <taxon>Archaea</taxon>
        <taxon>Methanobacteriati</taxon>
        <taxon>Methanobacteriota</taxon>
        <taxon>Stenosarchaea group</taxon>
        <taxon>Halobacteria</taxon>
        <taxon>Halobacteriales</taxon>
        <taxon>Halobacteriaceae</taxon>
        <taxon>Halodesulfurarchaeum</taxon>
    </lineage>
</organism>
<keyword evidence="5" id="KW-0732">Signal</keyword>
<dbReference type="RefSeq" id="WP_070364563.1">
    <property type="nucleotide sequence ID" value="NZ_CP016070.1"/>
</dbReference>
<dbReference type="GO" id="GO:0016491">
    <property type="term" value="F:oxidoreductase activity"/>
    <property type="evidence" value="ECO:0007669"/>
    <property type="project" value="UniProtKB-KW"/>
</dbReference>
<evidence type="ECO:0000256" key="1">
    <source>
        <dbReference type="ARBA" id="ARBA00010312"/>
    </source>
</evidence>
<evidence type="ECO:0000256" key="5">
    <source>
        <dbReference type="ARBA" id="ARBA00022729"/>
    </source>
</evidence>
<dbReference type="InterPro" id="IPR050612">
    <property type="entry name" value="Prok_Mopterin_Oxidored"/>
</dbReference>
<dbReference type="Gene3D" id="3.30.200.210">
    <property type="match status" value="1"/>
</dbReference>
<dbReference type="SMART" id="SM00926">
    <property type="entry name" value="Molybdop_Fe4S4"/>
    <property type="match status" value="1"/>
</dbReference>